<dbReference type="PROSITE" id="PS00107">
    <property type="entry name" value="PROTEIN_KINASE_ATP"/>
    <property type="match status" value="1"/>
</dbReference>
<keyword evidence="4 7" id="KW-0547">Nucleotide-binding</keyword>
<protein>
    <recommendedName>
        <fullName evidence="1">non-specific serine/threonine protein kinase</fullName>
        <ecNumber evidence="1">2.7.11.1</ecNumber>
    </recommendedName>
</protein>
<evidence type="ECO:0000256" key="7">
    <source>
        <dbReference type="PROSITE-ProRule" id="PRU10141"/>
    </source>
</evidence>
<dbReference type="SUPFAM" id="SSF56112">
    <property type="entry name" value="Protein kinase-like (PK-like)"/>
    <property type="match status" value="1"/>
</dbReference>
<dbReference type="RefSeq" id="WP_250919731.1">
    <property type="nucleotide sequence ID" value="NZ_JAMQAW010000010.1"/>
</dbReference>
<evidence type="ECO:0000256" key="8">
    <source>
        <dbReference type="SAM" id="MobiDB-lite"/>
    </source>
</evidence>
<feature type="binding site" evidence="7">
    <location>
        <position position="120"/>
    </location>
    <ligand>
        <name>ATP</name>
        <dbReference type="ChEBI" id="CHEBI:30616"/>
    </ligand>
</feature>
<evidence type="ECO:0000256" key="1">
    <source>
        <dbReference type="ARBA" id="ARBA00012513"/>
    </source>
</evidence>
<keyword evidence="3" id="KW-0808">Transferase</keyword>
<dbReference type="EMBL" id="JAMQAW010000010">
    <property type="protein sequence ID" value="MCM2389419.1"/>
    <property type="molecule type" value="Genomic_DNA"/>
</dbReference>
<dbReference type="GO" id="GO:0004674">
    <property type="term" value="F:protein serine/threonine kinase activity"/>
    <property type="evidence" value="ECO:0007669"/>
    <property type="project" value="UniProtKB-KW"/>
</dbReference>
<feature type="region of interest" description="Disordered" evidence="8">
    <location>
        <begin position="355"/>
        <end position="375"/>
    </location>
</feature>
<accession>A0ABT0ULD0</accession>
<evidence type="ECO:0000256" key="6">
    <source>
        <dbReference type="ARBA" id="ARBA00022840"/>
    </source>
</evidence>
<evidence type="ECO:0000256" key="5">
    <source>
        <dbReference type="ARBA" id="ARBA00022777"/>
    </source>
</evidence>
<dbReference type="PANTHER" id="PTHR43289:SF6">
    <property type="entry name" value="SERINE_THREONINE-PROTEIN KINASE NEKL-3"/>
    <property type="match status" value="1"/>
</dbReference>
<feature type="compositionally biased region" description="Polar residues" evidence="8">
    <location>
        <begin position="1"/>
        <end position="12"/>
    </location>
</feature>
<dbReference type="PROSITE" id="PS00108">
    <property type="entry name" value="PROTEIN_KINASE_ST"/>
    <property type="match status" value="1"/>
</dbReference>
<dbReference type="InterPro" id="IPR011009">
    <property type="entry name" value="Kinase-like_dom_sf"/>
</dbReference>
<dbReference type="InterPro" id="IPR008271">
    <property type="entry name" value="Ser/Thr_kinase_AS"/>
</dbReference>
<evidence type="ECO:0000313" key="11">
    <source>
        <dbReference type="Proteomes" id="UP001431429"/>
    </source>
</evidence>
<dbReference type="InterPro" id="IPR017441">
    <property type="entry name" value="Protein_kinase_ATP_BS"/>
</dbReference>
<feature type="compositionally biased region" description="Pro residues" evidence="8">
    <location>
        <begin position="19"/>
        <end position="54"/>
    </location>
</feature>
<organism evidence="10 11">
    <name type="scientific">Streptomyces albipurpureus</name>
    <dbReference type="NCBI Taxonomy" id="2897419"/>
    <lineage>
        <taxon>Bacteria</taxon>
        <taxon>Bacillati</taxon>
        <taxon>Actinomycetota</taxon>
        <taxon>Actinomycetes</taxon>
        <taxon>Kitasatosporales</taxon>
        <taxon>Streptomycetaceae</taxon>
        <taxon>Streptomyces</taxon>
    </lineage>
</organism>
<comment type="caution">
    <text evidence="10">The sequence shown here is derived from an EMBL/GenBank/DDBJ whole genome shotgun (WGS) entry which is preliminary data.</text>
</comment>
<dbReference type="Gene3D" id="1.10.510.10">
    <property type="entry name" value="Transferase(Phosphotransferase) domain 1"/>
    <property type="match status" value="1"/>
</dbReference>
<feature type="compositionally biased region" description="Polar residues" evidence="8">
    <location>
        <begin position="356"/>
        <end position="374"/>
    </location>
</feature>
<dbReference type="Proteomes" id="UP001431429">
    <property type="component" value="Unassembled WGS sequence"/>
</dbReference>
<feature type="domain" description="Protein kinase" evidence="9">
    <location>
        <begin position="91"/>
        <end position="365"/>
    </location>
</feature>
<dbReference type="EC" id="2.7.11.1" evidence="1"/>
<gene>
    <name evidence="10" type="ORF">NBG84_14135</name>
</gene>
<keyword evidence="11" id="KW-1185">Reference proteome</keyword>
<keyword evidence="2 10" id="KW-0723">Serine/threonine-protein kinase</keyword>
<evidence type="ECO:0000259" key="9">
    <source>
        <dbReference type="PROSITE" id="PS50011"/>
    </source>
</evidence>
<evidence type="ECO:0000256" key="3">
    <source>
        <dbReference type="ARBA" id="ARBA00022679"/>
    </source>
</evidence>
<keyword evidence="5 10" id="KW-0418">Kinase</keyword>
<dbReference type="Gene3D" id="3.30.200.20">
    <property type="entry name" value="Phosphorylase Kinase, domain 1"/>
    <property type="match status" value="1"/>
</dbReference>
<dbReference type="SMART" id="SM00220">
    <property type="entry name" value="S_TKc"/>
    <property type="match status" value="1"/>
</dbReference>
<dbReference type="PROSITE" id="PS50011">
    <property type="entry name" value="PROTEIN_KINASE_DOM"/>
    <property type="match status" value="1"/>
</dbReference>
<evidence type="ECO:0000313" key="10">
    <source>
        <dbReference type="EMBL" id="MCM2389419.1"/>
    </source>
</evidence>
<reference evidence="10" key="1">
    <citation type="submission" date="2022-06" db="EMBL/GenBank/DDBJ databases">
        <title>Genome public.</title>
        <authorList>
            <person name="Sun Q."/>
        </authorList>
    </citation>
    <scope>NUCLEOTIDE SEQUENCE</scope>
    <source>
        <strain evidence="10">CWNU-1</strain>
    </source>
</reference>
<feature type="region of interest" description="Disordered" evidence="8">
    <location>
        <begin position="1"/>
        <end position="84"/>
    </location>
</feature>
<dbReference type="Pfam" id="PF00069">
    <property type="entry name" value="Pkinase"/>
    <property type="match status" value="1"/>
</dbReference>
<evidence type="ECO:0000256" key="4">
    <source>
        <dbReference type="ARBA" id="ARBA00022741"/>
    </source>
</evidence>
<evidence type="ECO:0000256" key="2">
    <source>
        <dbReference type="ARBA" id="ARBA00022527"/>
    </source>
</evidence>
<sequence length="589" mass="63369">MTNNRGQGNEPTSYDLRPPHAPQTPPPTPPRSAPPYPGTPVPPPAGMPLPPYSTTPPGASAPVPPQPAGLPMTGQAPLGEPGMGRRIGGRYRLVGKLGHGGMGTVWRAHDEVVDREVAVKEPRVPDHVNAGEREKVYLRMQREARAAARIEHPAVVTMHDVVIEDGKPWIVMELVHGQSLAARLQEGTLDVREAARIGLAVLGALAAAHEAGVLHRDVKPDNVLLGRGERVVLTDFGIAQVEGEQGLTETGAFVGSPEFIAPERVLGQRPGPESDLWSLGVVLYAAVEGMSPYRRSHIPATLQAVLSAEPQMPARGSGALGTLVMRLLRKDPAMRPDAAEIRGTLETVARPPQISYDPTQSHPGVPQSPGTSENRWVPPVLQQSKGARYGLGGGLLAAAIALVLVIANPFGGADDAMPAGWEVRSDREVVAANMAVPSEYKRVEENQGSSIRGSSVVYYDPSGVFQIYLERVETAKVEKELPPSEAAWRDHYEKGGENGTEIDEPKVTVTAAEQQGKKAFDTTVVYLPANAYGDNKPRMRWQERMVTTGEGAAEVYWRLRVSGPADGWAAKEGSELFDRVVRHLSIQEL</sequence>
<dbReference type="PANTHER" id="PTHR43289">
    <property type="entry name" value="MITOGEN-ACTIVATED PROTEIN KINASE KINASE KINASE 20-RELATED"/>
    <property type="match status" value="1"/>
</dbReference>
<dbReference type="CDD" id="cd14014">
    <property type="entry name" value="STKc_PknB_like"/>
    <property type="match status" value="1"/>
</dbReference>
<dbReference type="InterPro" id="IPR000719">
    <property type="entry name" value="Prot_kinase_dom"/>
</dbReference>
<name>A0ABT0ULD0_9ACTN</name>
<proteinExistence type="predicted"/>
<keyword evidence="6 7" id="KW-0067">ATP-binding</keyword>